<dbReference type="GO" id="GO:0006302">
    <property type="term" value="P:double-strand break repair"/>
    <property type="evidence" value="ECO:0007669"/>
    <property type="project" value="TreeGrafter"/>
</dbReference>
<reference evidence="2 3" key="1">
    <citation type="submission" date="2019-02" db="EMBL/GenBank/DDBJ databases">
        <title>Genome sequencing of the rare red list fungi Antrodiella citrinella (Flaviporus citrinellus).</title>
        <authorList>
            <person name="Buettner E."/>
            <person name="Kellner H."/>
        </authorList>
    </citation>
    <scope>NUCLEOTIDE SEQUENCE [LARGE SCALE GENOMIC DNA]</scope>
    <source>
        <strain evidence="2 3">DSM 108506</strain>
    </source>
</reference>
<dbReference type="EMBL" id="SGPM01000248">
    <property type="protein sequence ID" value="THH27483.1"/>
    <property type="molecule type" value="Genomic_DNA"/>
</dbReference>
<feature type="coiled-coil region" evidence="1">
    <location>
        <begin position="505"/>
        <end position="637"/>
    </location>
</feature>
<dbReference type="GO" id="GO:0051880">
    <property type="term" value="F:G-quadruplex DNA binding"/>
    <property type="evidence" value="ECO:0007669"/>
    <property type="project" value="TreeGrafter"/>
</dbReference>
<sequence length="654" mass="72234">MSPSRKRFVVSLAENEQSRTLINERKQIAFVLTPTELDPGYELHKTVHPVIWAVYDCSFGQPQTLDCDLTLGVATVRKEPDGSVVTPLTRVVPVGHYTALTRIHQRFEWCDVARLREDMPTTIIVNNDSGVEQAFAICLAMVEKFEYLPKFAPIVLFNRIPRYIKVKGSFNVQAYCGTNIKEMQQVHADKLEQINDERGNPWSVSLDDLSTVTSLHVSKSGSGQICISAQENEVSAANREMVDEVGQLKAKLKDFHYQVTRALGNDYLAVSRLKTDVLKIASQADSVSQNLDNTTGKVDNVGDKVEEMAVKVSECVKAIASLRAPESTKKDLAMRMEEVASTVQDLSKLHSSIKTMEEKMHGLGDSLQGLPKLQSNVGKLAEQVQELSEDMSSVNTNISSINNRVSGVNKKVETNEESLASVERSVVGMRRTIVDTGDEVKQTSKSVKDIIAALQNKADTSDLIKIQTDAQNTTSRVTVLEEGAVGIRGKLGHMGGRIEGVDGGLKAVKETVEGLTEKAETMTNNHLKMERSIGEVSRRARELEEGVQQLDVAYKNAEAASTKDRAYLRTLRDNLNEVSSTATEARSKATRLQDEIRNMTGEIGLVKRQCMAIEGSVQMVEGSVKAVDQNVQNVEREFRNMGVRSFMKGVWGRG</sequence>
<dbReference type="Gene3D" id="1.10.287.950">
    <property type="entry name" value="Methyl-accepting chemotaxis protein"/>
    <property type="match status" value="1"/>
</dbReference>
<accession>A0A4V3XI50</accession>
<dbReference type="GO" id="GO:0007004">
    <property type="term" value="P:telomere maintenance via telomerase"/>
    <property type="evidence" value="ECO:0007669"/>
    <property type="project" value="TreeGrafter"/>
</dbReference>
<keyword evidence="1" id="KW-0175">Coiled coil</keyword>
<comment type="caution">
    <text evidence="2">The sequence shown here is derived from an EMBL/GenBank/DDBJ whole genome shotgun (WGS) entry which is preliminary data.</text>
</comment>
<evidence type="ECO:0000256" key="1">
    <source>
        <dbReference type="SAM" id="Coils"/>
    </source>
</evidence>
<proteinExistence type="predicted"/>
<dbReference type="GO" id="GO:0000794">
    <property type="term" value="C:condensed nuclear chromosome"/>
    <property type="evidence" value="ECO:0007669"/>
    <property type="project" value="TreeGrafter"/>
</dbReference>
<dbReference type="AlphaFoldDB" id="A0A4V3XI50"/>
<dbReference type="GO" id="GO:0003691">
    <property type="term" value="F:double-stranded telomeric DNA binding"/>
    <property type="evidence" value="ECO:0007669"/>
    <property type="project" value="TreeGrafter"/>
</dbReference>
<dbReference type="PANTHER" id="PTHR18867">
    <property type="entry name" value="RAD50"/>
    <property type="match status" value="1"/>
</dbReference>
<keyword evidence="3" id="KW-1185">Reference proteome</keyword>
<dbReference type="GO" id="GO:0000722">
    <property type="term" value="P:telomere maintenance via recombination"/>
    <property type="evidence" value="ECO:0007669"/>
    <property type="project" value="TreeGrafter"/>
</dbReference>
<organism evidence="2 3">
    <name type="scientific">Antrodiella citrinella</name>
    <dbReference type="NCBI Taxonomy" id="2447956"/>
    <lineage>
        <taxon>Eukaryota</taxon>
        <taxon>Fungi</taxon>
        <taxon>Dikarya</taxon>
        <taxon>Basidiomycota</taxon>
        <taxon>Agaricomycotina</taxon>
        <taxon>Agaricomycetes</taxon>
        <taxon>Polyporales</taxon>
        <taxon>Steccherinaceae</taxon>
        <taxon>Antrodiella</taxon>
    </lineage>
</organism>
<dbReference type="Gene3D" id="1.10.287.1490">
    <property type="match status" value="1"/>
</dbReference>
<dbReference type="OrthoDB" id="2799783at2759"/>
<name>A0A4V3XI50_9APHY</name>
<dbReference type="PANTHER" id="PTHR18867:SF12">
    <property type="entry name" value="DNA REPAIR PROTEIN RAD50"/>
    <property type="match status" value="1"/>
</dbReference>
<dbReference type="SUPFAM" id="SSF57997">
    <property type="entry name" value="Tropomyosin"/>
    <property type="match status" value="1"/>
</dbReference>
<evidence type="ECO:0000313" key="2">
    <source>
        <dbReference type="EMBL" id="THH27483.1"/>
    </source>
</evidence>
<feature type="coiled-coil region" evidence="1">
    <location>
        <begin position="370"/>
        <end position="404"/>
    </location>
</feature>
<dbReference type="Proteomes" id="UP000308730">
    <property type="component" value="Unassembled WGS sequence"/>
</dbReference>
<dbReference type="GO" id="GO:0030870">
    <property type="term" value="C:Mre11 complex"/>
    <property type="evidence" value="ECO:0007669"/>
    <property type="project" value="TreeGrafter"/>
</dbReference>
<gene>
    <name evidence="2" type="ORF">EUX98_g6702</name>
</gene>
<dbReference type="GO" id="GO:0070192">
    <property type="term" value="P:chromosome organization involved in meiotic cell cycle"/>
    <property type="evidence" value="ECO:0007669"/>
    <property type="project" value="TreeGrafter"/>
</dbReference>
<evidence type="ECO:0000313" key="3">
    <source>
        <dbReference type="Proteomes" id="UP000308730"/>
    </source>
</evidence>
<protein>
    <submittedName>
        <fullName evidence="2">Uncharacterized protein</fullName>
    </submittedName>
</protein>
<dbReference type="GO" id="GO:0043047">
    <property type="term" value="F:single-stranded telomeric DNA binding"/>
    <property type="evidence" value="ECO:0007669"/>
    <property type="project" value="TreeGrafter"/>
</dbReference>